<dbReference type="InterPro" id="IPR001453">
    <property type="entry name" value="MoaB/Mog_dom"/>
</dbReference>
<dbReference type="RefSeq" id="WP_200387563.1">
    <property type="nucleotide sequence ID" value="NZ_NRSD01000007.1"/>
</dbReference>
<feature type="domain" description="MoaB/Mog" evidence="1">
    <location>
        <begin position="12"/>
        <end position="172"/>
    </location>
</feature>
<dbReference type="Proteomes" id="UP001138802">
    <property type="component" value="Unassembled WGS sequence"/>
</dbReference>
<name>A0A9X0WI77_9GAMM</name>
<dbReference type="InterPro" id="IPR050101">
    <property type="entry name" value="CinA"/>
</dbReference>
<dbReference type="AlphaFoldDB" id="A0A9X0WI77"/>
<dbReference type="Pfam" id="PF00994">
    <property type="entry name" value="MoCF_biosynth"/>
    <property type="match status" value="1"/>
</dbReference>
<protein>
    <submittedName>
        <fullName evidence="2">Competence/damage-inducible protein A</fullName>
    </submittedName>
</protein>
<evidence type="ECO:0000313" key="2">
    <source>
        <dbReference type="EMBL" id="MBK1644754.1"/>
    </source>
</evidence>
<dbReference type="PANTHER" id="PTHR13939">
    <property type="entry name" value="NICOTINAMIDE-NUCLEOTIDE AMIDOHYDROLASE PNCC"/>
    <property type="match status" value="1"/>
</dbReference>
<organism evidence="2 3">
    <name type="scientific">Thiocapsa imhoffii</name>
    <dbReference type="NCBI Taxonomy" id="382777"/>
    <lineage>
        <taxon>Bacteria</taxon>
        <taxon>Pseudomonadati</taxon>
        <taxon>Pseudomonadota</taxon>
        <taxon>Gammaproteobacteria</taxon>
        <taxon>Chromatiales</taxon>
        <taxon>Chromatiaceae</taxon>
        <taxon>Thiocapsa</taxon>
    </lineage>
</organism>
<sequence length="247" mass="27028">MSDASGAPRSFGLIVIGDEILKGTRSDAHFAAFKQLVGTRGHELAWHYLLPDEPLTLAAHLRFSMSRNEPVFVCGGIGATPDDHTRQCAAQAAGVPLARHPEAQALLEDLFGQAAYPNRILMADLPAGSTLIPNPINRIPGFSLKAHWFLPGFPEMAWPMAEWVLDQHYGTAEQIQEIAVRVLAVPESRLIPLMHDLGREFPDLNLFSLPHLGADAHIRLGFRGRGGLSVAYQALCERLAREGIGYE</sequence>
<dbReference type="Gene3D" id="3.40.980.10">
    <property type="entry name" value="MoaB/Mog-like domain"/>
    <property type="match status" value="1"/>
</dbReference>
<gene>
    <name evidence="2" type="ORF">CKO25_08850</name>
</gene>
<evidence type="ECO:0000313" key="3">
    <source>
        <dbReference type="Proteomes" id="UP001138802"/>
    </source>
</evidence>
<dbReference type="EMBL" id="NRSD01000007">
    <property type="protein sequence ID" value="MBK1644754.1"/>
    <property type="molecule type" value="Genomic_DNA"/>
</dbReference>
<dbReference type="InterPro" id="IPR036425">
    <property type="entry name" value="MoaB/Mog-like_dom_sf"/>
</dbReference>
<keyword evidence="3" id="KW-1185">Reference proteome</keyword>
<evidence type="ECO:0000259" key="1">
    <source>
        <dbReference type="SMART" id="SM00852"/>
    </source>
</evidence>
<dbReference type="CDD" id="cd00885">
    <property type="entry name" value="cinA"/>
    <property type="match status" value="1"/>
</dbReference>
<reference evidence="2 3" key="1">
    <citation type="journal article" date="2020" name="Microorganisms">
        <title>Osmotic Adaptation and Compatible Solute Biosynthesis of Phototrophic Bacteria as Revealed from Genome Analyses.</title>
        <authorList>
            <person name="Imhoff J.F."/>
            <person name="Rahn T."/>
            <person name="Kunzel S."/>
            <person name="Keller A."/>
            <person name="Neulinger S.C."/>
        </authorList>
    </citation>
    <scope>NUCLEOTIDE SEQUENCE [LARGE SCALE GENOMIC DNA]</scope>
    <source>
        <strain evidence="2 3">DSM 21303</strain>
    </source>
</reference>
<dbReference type="SUPFAM" id="SSF53218">
    <property type="entry name" value="Molybdenum cofactor biosynthesis proteins"/>
    <property type="match status" value="1"/>
</dbReference>
<accession>A0A9X0WI77</accession>
<proteinExistence type="predicted"/>
<dbReference type="PANTHER" id="PTHR13939:SF0">
    <property type="entry name" value="NMN AMIDOHYDROLASE-LIKE PROTEIN YFAY"/>
    <property type="match status" value="1"/>
</dbReference>
<dbReference type="SMART" id="SM00852">
    <property type="entry name" value="MoCF_biosynth"/>
    <property type="match status" value="1"/>
</dbReference>
<comment type="caution">
    <text evidence="2">The sequence shown here is derived from an EMBL/GenBank/DDBJ whole genome shotgun (WGS) entry which is preliminary data.</text>
</comment>